<feature type="transmembrane region" description="Helical" evidence="1">
    <location>
        <begin position="103"/>
        <end position="123"/>
    </location>
</feature>
<reference evidence="3" key="1">
    <citation type="submission" date="2017-09" db="EMBL/GenBank/DDBJ databases">
        <authorList>
            <person name="Feng G."/>
            <person name="Zhu H."/>
        </authorList>
    </citation>
    <scope>NUCLEOTIDE SEQUENCE [LARGE SCALE GENOMIC DNA]</scope>
    <source>
        <strain evidence="3">1PNM-20</strain>
    </source>
</reference>
<gene>
    <name evidence="2" type="ORF">CKY28_15635</name>
</gene>
<sequence length="131" mass="12596">MFEDGGLLRRVLAFDAATCAAMGAGLVAGAEPVAAVTGLPAAALPGVGAALVGFAGVLGWLATRATVPEGPVRAVVAGNLAWSVASVALVASGAVALTGLGQAAVLAQAAAVVVIAELEVLGLRRERVAAT</sequence>
<dbReference type="EMBL" id="NSLI01000005">
    <property type="protein sequence ID" value="PAX06583.1"/>
    <property type="molecule type" value="Genomic_DNA"/>
</dbReference>
<evidence type="ECO:0000256" key="1">
    <source>
        <dbReference type="SAM" id="Phobius"/>
    </source>
</evidence>
<proteinExistence type="predicted"/>
<keyword evidence="1" id="KW-1133">Transmembrane helix</keyword>
<dbReference type="Proteomes" id="UP000218151">
    <property type="component" value="Unassembled WGS sequence"/>
</dbReference>
<keyword evidence="3" id="KW-1185">Reference proteome</keyword>
<evidence type="ECO:0000313" key="2">
    <source>
        <dbReference type="EMBL" id="PAX06583.1"/>
    </source>
</evidence>
<evidence type="ECO:0000313" key="3">
    <source>
        <dbReference type="Proteomes" id="UP000218151"/>
    </source>
</evidence>
<comment type="caution">
    <text evidence="2">The sequence shown here is derived from an EMBL/GenBank/DDBJ whole genome shotgun (WGS) entry which is preliminary data.</text>
</comment>
<feature type="transmembrane region" description="Helical" evidence="1">
    <location>
        <begin position="12"/>
        <end position="30"/>
    </location>
</feature>
<keyword evidence="1" id="KW-0472">Membrane</keyword>
<dbReference type="AlphaFoldDB" id="A0A2A2SBJ0"/>
<feature type="transmembrane region" description="Helical" evidence="1">
    <location>
        <begin position="42"/>
        <end position="62"/>
    </location>
</feature>
<dbReference type="RefSeq" id="WP_095999328.1">
    <property type="nucleotide sequence ID" value="NZ_NSLI01000005.1"/>
</dbReference>
<organism evidence="2 3">
    <name type="scientific">Sphingomonas lenta</name>
    <dbReference type="NCBI Taxonomy" id="1141887"/>
    <lineage>
        <taxon>Bacteria</taxon>
        <taxon>Pseudomonadati</taxon>
        <taxon>Pseudomonadota</taxon>
        <taxon>Alphaproteobacteria</taxon>
        <taxon>Sphingomonadales</taxon>
        <taxon>Sphingomonadaceae</taxon>
        <taxon>Sphingomonas</taxon>
    </lineage>
</organism>
<name>A0A2A2SBJ0_9SPHN</name>
<feature type="transmembrane region" description="Helical" evidence="1">
    <location>
        <begin position="74"/>
        <end position="97"/>
    </location>
</feature>
<protein>
    <recommendedName>
        <fullName evidence="4">Integral membrane protein</fullName>
    </recommendedName>
</protein>
<evidence type="ECO:0008006" key="4">
    <source>
        <dbReference type="Google" id="ProtNLM"/>
    </source>
</evidence>
<accession>A0A2A2SBJ0</accession>
<keyword evidence="1" id="KW-0812">Transmembrane</keyword>